<evidence type="ECO:0000256" key="1">
    <source>
        <dbReference type="SAM" id="MobiDB-lite"/>
    </source>
</evidence>
<accession>A0A182T3Y4</accession>
<name>A0A182T3Y4_9DIPT</name>
<feature type="compositionally biased region" description="Basic and acidic residues" evidence="1">
    <location>
        <begin position="11"/>
        <end position="24"/>
    </location>
</feature>
<keyword evidence="2" id="KW-0472">Membrane</keyword>
<feature type="compositionally biased region" description="Basic and acidic residues" evidence="1">
    <location>
        <begin position="43"/>
        <end position="55"/>
    </location>
</feature>
<dbReference type="VEuPathDB" id="VectorBase:AMAM019147"/>
<reference evidence="4" key="1">
    <citation type="submission" date="2013-09" db="EMBL/GenBank/DDBJ databases">
        <title>The Genome Sequence of Anopheles maculatus species B.</title>
        <authorList>
            <consortium name="The Broad Institute Genomics Platform"/>
            <person name="Neafsey D.E."/>
            <person name="Besansky N."/>
            <person name="Howell P."/>
            <person name="Walton C."/>
            <person name="Young S.K."/>
            <person name="Zeng Q."/>
            <person name="Gargeya S."/>
            <person name="Fitzgerald M."/>
            <person name="Haas B."/>
            <person name="Abouelleil A."/>
            <person name="Allen A.W."/>
            <person name="Alvarado L."/>
            <person name="Arachchi H.M."/>
            <person name="Berlin A.M."/>
            <person name="Chapman S.B."/>
            <person name="Gainer-Dewar J."/>
            <person name="Goldberg J."/>
            <person name="Griggs A."/>
            <person name="Gujja S."/>
            <person name="Hansen M."/>
            <person name="Howarth C."/>
            <person name="Imamovic A."/>
            <person name="Ireland A."/>
            <person name="Larimer J."/>
            <person name="McCowan C."/>
            <person name="Murphy C."/>
            <person name="Pearson M."/>
            <person name="Poon T.W."/>
            <person name="Priest M."/>
            <person name="Roberts A."/>
            <person name="Saif S."/>
            <person name="Shea T."/>
            <person name="Sisk P."/>
            <person name="Sykes S."/>
            <person name="Wortman J."/>
            <person name="Nusbaum C."/>
            <person name="Birren B."/>
        </authorList>
    </citation>
    <scope>NUCLEOTIDE SEQUENCE [LARGE SCALE GENOMIC DNA]</scope>
    <source>
        <strain evidence="4">maculatus3</strain>
    </source>
</reference>
<keyword evidence="2" id="KW-1133">Transmembrane helix</keyword>
<sequence length="125" mass="13791">MLQQVRPFRTPNDRRDFTSDDLMRRETPKTALKTACSPCVKRTGDSDTRMGKLDGGDDGSDIRILPLPSSSRRDLSACLPQERGNIHTTKLMYGGKLSFTLAGFAFVNTLVGAFEFDSMGLLDSV</sequence>
<evidence type="ECO:0000256" key="2">
    <source>
        <dbReference type="SAM" id="Phobius"/>
    </source>
</evidence>
<dbReference type="EnsemblMetazoa" id="AMAM019147-RA">
    <property type="protein sequence ID" value="AMAM019147-PA"/>
    <property type="gene ID" value="AMAM019147"/>
</dbReference>
<feature type="region of interest" description="Disordered" evidence="1">
    <location>
        <begin position="43"/>
        <end position="66"/>
    </location>
</feature>
<proteinExistence type="predicted"/>
<feature type="transmembrane region" description="Helical" evidence="2">
    <location>
        <begin position="97"/>
        <end position="116"/>
    </location>
</feature>
<evidence type="ECO:0000313" key="3">
    <source>
        <dbReference type="EnsemblMetazoa" id="AMAM019147-PA"/>
    </source>
</evidence>
<reference evidence="3" key="2">
    <citation type="submission" date="2020-05" db="UniProtKB">
        <authorList>
            <consortium name="EnsemblMetazoa"/>
        </authorList>
    </citation>
    <scope>IDENTIFICATION</scope>
    <source>
        <strain evidence="3">maculatus3</strain>
    </source>
</reference>
<dbReference type="Proteomes" id="UP000075901">
    <property type="component" value="Unassembled WGS sequence"/>
</dbReference>
<organism evidence="3 4">
    <name type="scientific">Anopheles maculatus</name>
    <dbReference type="NCBI Taxonomy" id="74869"/>
    <lineage>
        <taxon>Eukaryota</taxon>
        <taxon>Metazoa</taxon>
        <taxon>Ecdysozoa</taxon>
        <taxon>Arthropoda</taxon>
        <taxon>Hexapoda</taxon>
        <taxon>Insecta</taxon>
        <taxon>Pterygota</taxon>
        <taxon>Neoptera</taxon>
        <taxon>Endopterygota</taxon>
        <taxon>Diptera</taxon>
        <taxon>Nematocera</taxon>
        <taxon>Culicoidea</taxon>
        <taxon>Culicidae</taxon>
        <taxon>Anophelinae</taxon>
        <taxon>Anopheles</taxon>
        <taxon>Anopheles maculatus group</taxon>
    </lineage>
</organism>
<keyword evidence="2" id="KW-0812">Transmembrane</keyword>
<protein>
    <submittedName>
        <fullName evidence="3">Uncharacterized protein</fullName>
    </submittedName>
</protein>
<dbReference type="AlphaFoldDB" id="A0A182T3Y4"/>
<evidence type="ECO:0000313" key="4">
    <source>
        <dbReference type="Proteomes" id="UP000075901"/>
    </source>
</evidence>
<keyword evidence="4" id="KW-1185">Reference proteome</keyword>
<feature type="region of interest" description="Disordered" evidence="1">
    <location>
        <begin position="1"/>
        <end position="24"/>
    </location>
</feature>